<accession>K6D2F6</accession>
<dbReference type="STRING" id="1131731.BAZO_21088"/>
<dbReference type="SUPFAM" id="SSF109635">
    <property type="entry name" value="DnaK suppressor protein DksA, alpha-hairpin domain"/>
    <property type="match status" value="1"/>
</dbReference>
<proteinExistence type="predicted"/>
<dbReference type="InterPro" id="IPR037187">
    <property type="entry name" value="DnaK_N"/>
</dbReference>
<evidence type="ECO:0000313" key="6">
    <source>
        <dbReference type="EMBL" id="EKN62424.1"/>
    </source>
</evidence>
<evidence type="ECO:0000313" key="7">
    <source>
        <dbReference type="Proteomes" id="UP000006315"/>
    </source>
</evidence>
<gene>
    <name evidence="6" type="ORF">BAZO_21088</name>
</gene>
<evidence type="ECO:0000256" key="1">
    <source>
        <dbReference type="ARBA" id="ARBA00022723"/>
    </source>
</evidence>
<reference evidence="6 7" key="1">
    <citation type="journal article" date="2012" name="Front. Microbiol.">
        <title>Redundancy and modularity in membrane-associated dissimilatory nitrate reduction in Bacillus.</title>
        <authorList>
            <person name="Heylen K."/>
            <person name="Keltjens J."/>
        </authorList>
    </citation>
    <scope>NUCLEOTIDE SEQUENCE [LARGE SCALE GENOMIC DNA]</scope>
    <source>
        <strain evidence="6 7">LMG 9581</strain>
    </source>
</reference>
<comment type="caution">
    <text evidence="6">The sequence shown here is derived from an EMBL/GenBank/DDBJ whole genome shotgun (WGS) entry which is preliminary data.</text>
</comment>
<dbReference type="NCBIfam" id="TIGR02890">
    <property type="entry name" value="bacill_yteA"/>
    <property type="match status" value="1"/>
</dbReference>
<evidence type="ECO:0000256" key="4">
    <source>
        <dbReference type="PROSITE-ProRule" id="PRU00510"/>
    </source>
</evidence>
<sequence>MLTPNELSSLKAELLKRKKEKLEGLEATDYYDTERAGVHDSIGELSNYDNHPGDHGTELFERGKDIALVEHTEKEIKDINHALANIDKGTYGKCEECGKDIPVDRLKALPTATHCIEHTPDNEVSHDRPVEEDILSPPYEKFVNDGKDATFYDAEDSWQDVGRYGSSDTPSDFLDPSMLDYNDMYMDSDENVGFVEDIESFVATDISGNNIQVFPNVIHELYEDRLDSEDVMAVTGNLGGAELESFDNDE</sequence>
<keyword evidence="2" id="KW-0863">Zinc-finger</keyword>
<evidence type="ECO:0000259" key="5">
    <source>
        <dbReference type="Pfam" id="PF01258"/>
    </source>
</evidence>
<dbReference type="AlphaFoldDB" id="K6D2F6"/>
<dbReference type="PATRIC" id="fig|1131731.3.peg.4303"/>
<dbReference type="PANTHER" id="PTHR33823">
    <property type="entry name" value="RNA POLYMERASE-BINDING TRANSCRIPTION FACTOR DKSA-RELATED"/>
    <property type="match status" value="1"/>
</dbReference>
<feature type="zinc finger region" description="dksA C4-type" evidence="4">
    <location>
        <begin position="94"/>
        <end position="118"/>
    </location>
</feature>
<dbReference type="PANTHER" id="PTHR33823:SF4">
    <property type="entry name" value="GENERAL STRESS PROTEIN 16O"/>
    <property type="match status" value="1"/>
</dbReference>
<dbReference type="InterPro" id="IPR014240">
    <property type="entry name" value="YteA"/>
</dbReference>
<keyword evidence="3" id="KW-0862">Zinc</keyword>
<dbReference type="EMBL" id="AJLR01000159">
    <property type="protein sequence ID" value="EKN62424.1"/>
    <property type="molecule type" value="Genomic_DNA"/>
</dbReference>
<dbReference type="Gene3D" id="1.20.120.910">
    <property type="entry name" value="DksA, coiled-coil domain"/>
    <property type="match status" value="1"/>
</dbReference>
<evidence type="ECO:0000256" key="2">
    <source>
        <dbReference type="ARBA" id="ARBA00022771"/>
    </source>
</evidence>
<evidence type="ECO:0000256" key="3">
    <source>
        <dbReference type="ARBA" id="ARBA00022833"/>
    </source>
</evidence>
<dbReference type="GeneID" id="89468709"/>
<dbReference type="Pfam" id="PF01258">
    <property type="entry name" value="zf-dskA_traR"/>
    <property type="match status" value="1"/>
</dbReference>
<dbReference type="PROSITE" id="PS51128">
    <property type="entry name" value="ZF_DKSA_2"/>
    <property type="match status" value="1"/>
</dbReference>
<keyword evidence="1" id="KW-0479">Metal-binding</keyword>
<dbReference type="InterPro" id="IPR000962">
    <property type="entry name" value="Znf_DskA_TraR"/>
</dbReference>
<feature type="domain" description="Zinc finger DksA/TraR C4-type" evidence="5">
    <location>
        <begin position="89"/>
        <end position="117"/>
    </location>
</feature>
<dbReference type="GO" id="GO:0008270">
    <property type="term" value="F:zinc ion binding"/>
    <property type="evidence" value="ECO:0007669"/>
    <property type="project" value="UniProtKB-KW"/>
</dbReference>
<dbReference type="RefSeq" id="WP_003333461.1">
    <property type="nucleotide sequence ID" value="NZ_AJLR01000159.1"/>
</dbReference>
<organism evidence="6 7">
    <name type="scientific">Schinkia azotoformans LMG 9581</name>
    <dbReference type="NCBI Taxonomy" id="1131731"/>
    <lineage>
        <taxon>Bacteria</taxon>
        <taxon>Bacillati</taxon>
        <taxon>Bacillota</taxon>
        <taxon>Bacilli</taxon>
        <taxon>Bacillales</taxon>
        <taxon>Bacillaceae</taxon>
        <taxon>Calidifontibacillus/Schinkia group</taxon>
        <taxon>Schinkia</taxon>
    </lineage>
</organism>
<dbReference type="SUPFAM" id="SSF57716">
    <property type="entry name" value="Glucocorticoid receptor-like (DNA-binding domain)"/>
    <property type="match status" value="1"/>
</dbReference>
<dbReference type="Proteomes" id="UP000006315">
    <property type="component" value="Unassembled WGS sequence"/>
</dbReference>
<name>K6D2F6_SCHAZ</name>
<keyword evidence="7" id="KW-1185">Reference proteome</keyword>
<protein>
    <submittedName>
        <fullName evidence="6">TraR/DksA family transcriptional regulator</fullName>
    </submittedName>
</protein>